<dbReference type="NCBIfam" id="TIGR01683">
    <property type="entry name" value="thiS"/>
    <property type="match status" value="1"/>
</dbReference>
<organism evidence="1 2">
    <name type="scientific">Conexibacter arvalis</name>
    <dbReference type="NCBI Taxonomy" id="912552"/>
    <lineage>
        <taxon>Bacteria</taxon>
        <taxon>Bacillati</taxon>
        <taxon>Actinomycetota</taxon>
        <taxon>Thermoleophilia</taxon>
        <taxon>Solirubrobacterales</taxon>
        <taxon>Conexibacteraceae</taxon>
        <taxon>Conexibacter</taxon>
    </lineage>
</organism>
<dbReference type="Gene3D" id="3.10.20.30">
    <property type="match status" value="1"/>
</dbReference>
<dbReference type="InterPro" id="IPR012675">
    <property type="entry name" value="Beta-grasp_dom_sf"/>
</dbReference>
<dbReference type="RefSeq" id="WP_183345556.1">
    <property type="nucleotide sequence ID" value="NZ_JACHNU010000010.1"/>
</dbReference>
<sequence length="68" mass="6957">MTIRLNGEERELPAGATVAAAVALLDVTEDSRGVAVAVDREVVPRGAWADTPLADGAQVEVVMAIQGG</sequence>
<gene>
    <name evidence="1" type="ORF">BDZ31_004628</name>
</gene>
<dbReference type="Proteomes" id="UP000585272">
    <property type="component" value="Unassembled WGS sequence"/>
</dbReference>
<evidence type="ECO:0000313" key="2">
    <source>
        <dbReference type="Proteomes" id="UP000585272"/>
    </source>
</evidence>
<comment type="caution">
    <text evidence="1">The sequence shown here is derived from an EMBL/GenBank/DDBJ whole genome shotgun (WGS) entry which is preliminary data.</text>
</comment>
<protein>
    <submittedName>
        <fullName evidence="1">Sulfur carrier protein</fullName>
    </submittedName>
</protein>
<dbReference type="InterPro" id="IPR010035">
    <property type="entry name" value="Thi_S"/>
</dbReference>
<name>A0A840IJV7_9ACTN</name>
<dbReference type="InterPro" id="IPR003749">
    <property type="entry name" value="ThiS/MoaD-like"/>
</dbReference>
<dbReference type="InterPro" id="IPR016155">
    <property type="entry name" value="Mopterin_synth/thiamin_S_b"/>
</dbReference>
<reference evidence="1 2" key="1">
    <citation type="submission" date="2020-08" db="EMBL/GenBank/DDBJ databases">
        <title>Genomic Encyclopedia of Archaeal and Bacterial Type Strains, Phase II (KMG-II): from individual species to whole genera.</title>
        <authorList>
            <person name="Goeker M."/>
        </authorList>
    </citation>
    <scope>NUCLEOTIDE SEQUENCE [LARGE SCALE GENOMIC DNA]</scope>
    <source>
        <strain evidence="1 2">DSM 23288</strain>
    </source>
</reference>
<dbReference type="CDD" id="cd00565">
    <property type="entry name" value="Ubl_ThiS"/>
    <property type="match status" value="1"/>
</dbReference>
<accession>A0A840IJV7</accession>
<dbReference type="SUPFAM" id="SSF54285">
    <property type="entry name" value="MoaD/ThiS"/>
    <property type="match status" value="1"/>
</dbReference>
<dbReference type="PANTHER" id="PTHR34472">
    <property type="entry name" value="SULFUR CARRIER PROTEIN THIS"/>
    <property type="match status" value="1"/>
</dbReference>
<keyword evidence="2" id="KW-1185">Reference proteome</keyword>
<evidence type="ECO:0000313" key="1">
    <source>
        <dbReference type="EMBL" id="MBB4665009.1"/>
    </source>
</evidence>
<proteinExistence type="predicted"/>
<dbReference type="AlphaFoldDB" id="A0A840IJV7"/>
<dbReference type="PANTHER" id="PTHR34472:SF1">
    <property type="entry name" value="SULFUR CARRIER PROTEIN THIS"/>
    <property type="match status" value="1"/>
</dbReference>
<dbReference type="Pfam" id="PF02597">
    <property type="entry name" value="ThiS"/>
    <property type="match status" value="1"/>
</dbReference>
<dbReference type="EMBL" id="JACHNU010000010">
    <property type="protein sequence ID" value="MBB4665009.1"/>
    <property type="molecule type" value="Genomic_DNA"/>
</dbReference>